<reference evidence="2 3" key="1">
    <citation type="journal article" date="2013" name="Genome Announc.">
        <title>Draft genome sequence of an Actinobacterium, Brachybacterium muris strain UCD-AY4.</title>
        <authorList>
            <person name="Lo J.R."/>
            <person name="Lang J.M."/>
            <person name="Darling A.E."/>
            <person name="Eisen J.A."/>
            <person name="Coil D.A."/>
        </authorList>
    </citation>
    <scope>NUCLEOTIDE SEQUENCE [LARGE SCALE GENOMIC DNA]</scope>
    <source>
        <strain evidence="2 3">UCD-AY4</strain>
    </source>
</reference>
<dbReference type="HOGENOM" id="CLU_1821702_0_0_11"/>
<feature type="transmembrane region" description="Helical" evidence="1">
    <location>
        <begin position="12"/>
        <end position="30"/>
    </location>
</feature>
<evidence type="ECO:0000256" key="1">
    <source>
        <dbReference type="SAM" id="Phobius"/>
    </source>
</evidence>
<feature type="transmembrane region" description="Helical" evidence="1">
    <location>
        <begin position="105"/>
        <end position="128"/>
    </location>
</feature>
<dbReference type="EMBL" id="AORC01000005">
    <property type="protein sequence ID" value="EYT50140.1"/>
    <property type="molecule type" value="Genomic_DNA"/>
</dbReference>
<evidence type="ECO:0000313" key="2">
    <source>
        <dbReference type="EMBL" id="EYT50140.1"/>
    </source>
</evidence>
<evidence type="ECO:0000313" key="3">
    <source>
        <dbReference type="Proteomes" id="UP000019754"/>
    </source>
</evidence>
<keyword evidence="1" id="KW-0472">Membrane</keyword>
<gene>
    <name evidence="2" type="ORF">D641_0105005</name>
</gene>
<dbReference type="AlphaFoldDB" id="A0A022KVR4"/>
<feature type="transmembrane region" description="Helical" evidence="1">
    <location>
        <begin position="42"/>
        <end position="61"/>
    </location>
</feature>
<comment type="caution">
    <text evidence="2">The sequence shown here is derived from an EMBL/GenBank/DDBJ whole genome shotgun (WGS) entry which is preliminary data.</text>
</comment>
<name>A0A022KVR4_9MICO</name>
<protein>
    <submittedName>
        <fullName evidence="2">Uncharacterized protein</fullName>
    </submittedName>
</protein>
<dbReference type="Proteomes" id="UP000019754">
    <property type="component" value="Unassembled WGS sequence"/>
</dbReference>
<accession>A0A022KVR4</accession>
<keyword evidence="1" id="KW-0812">Transmembrane</keyword>
<keyword evidence="3" id="KW-1185">Reference proteome</keyword>
<keyword evidence="1" id="KW-1133">Transmembrane helix</keyword>
<sequence length="141" mass="14791">MDTQSLAARMSQVALAFVIAVLSVVLLVTTHRVRLALGGVDLPAGLLFGTAFQVTACVFLYAATGSRLPLVVLGSLWGLLAMPFLGRGVGGGVLFPAVIGDQVQLSGWIVQGIGVLLPFAMALVITALRRRPGPRPSRRSR</sequence>
<feature type="transmembrane region" description="Helical" evidence="1">
    <location>
        <begin position="68"/>
        <end position="85"/>
    </location>
</feature>
<proteinExistence type="predicted"/>
<organism evidence="2 3">
    <name type="scientific">Brachybacterium muris UCD-AY4</name>
    <dbReference type="NCBI Taxonomy" id="1249481"/>
    <lineage>
        <taxon>Bacteria</taxon>
        <taxon>Bacillati</taxon>
        <taxon>Actinomycetota</taxon>
        <taxon>Actinomycetes</taxon>
        <taxon>Micrococcales</taxon>
        <taxon>Dermabacteraceae</taxon>
        <taxon>Brachybacterium</taxon>
    </lineage>
</organism>